<organism evidence="4 5">
    <name type="scientific">Oceanobacter antarcticus</name>
    <dbReference type="NCBI Taxonomy" id="3133425"/>
    <lineage>
        <taxon>Bacteria</taxon>
        <taxon>Pseudomonadati</taxon>
        <taxon>Pseudomonadota</taxon>
        <taxon>Gammaproteobacteria</taxon>
        <taxon>Oceanospirillales</taxon>
        <taxon>Oceanospirillaceae</taxon>
        <taxon>Oceanobacter</taxon>
    </lineage>
</organism>
<feature type="domain" description="DUF4124" evidence="3">
    <location>
        <begin position="9"/>
        <end position="57"/>
    </location>
</feature>
<name>A0ABW8NJL6_9GAMM</name>
<evidence type="ECO:0000259" key="3">
    <source>
        <dbReference type="Pfam" id="PF13511"/>
    </source>
</evidence>
<keyword evidence="2" id="KW-0732">Signal</keyword>
<reference evidence="4 5" key="1">
    <citation type="submission" date="2024-03" db="EMBL/GenBank/DDBJ databases">
        <title>High-quality draft genome sequence of Oceanobacter sp. wDCs-4.</title>
        <authorList>
            <person name="Dong C."/>
        </authorList>
    </citation>
    <scope>NUCLEOTIDE SEQUENCE [LARGE SCALE GENOMIC DNA]</scope>
    <source>
        <strain evidence="5">wDCs-4</strain>
    </source>
</reference>
<feature type="region of interest" description="Disordered" evidence="1">
    <location>
        <begin position="73"/>
        <end position="92"/>
    </location>
</feature>
<sequence length="149" mass="16714">MKYLVAGMMLVALSADAQIYKWLDANGKVHFGSMPPTTANAESLDLSTATTSSSPAATIPAINRDEAQKAYLESAAAERKKREAEREHQRIVEQQTRRTCGVLSGMKKDLEDKKALYRYNDQGEKVFLSDIESKAFHQQVNDEYDKNCH</sequence>
<feature type="compositionally biased region" description="Basic and acidic residues" evidence="1">
    <location>
        <begin position="76"/>
        <end position="91"/>
    </location>
</feature>
<feature type="chain" id="PRO_5047228608" evidence="2">
    <location>
        <begin position="18"/>
        <end position="149"/>
    </location>
</feature>
<evidence type="ECO:0000313" key="4">
    <source>
        <dbReference type="EMBL" id="MFK4753152.1"/>
    </source>
</evidence>
<dbReference type="Pfam" id="PF13511">
    <property type="entry name" value="DUF4124"/>
    <property type="match status" value="1"/>
</dbReference>
<accession>A0ABW8NJL6</accession>
<protein>
    <submittedName>
        <fullName evidence="4">DUF4124 domain-containing protein</fullName>
    </submittedName>
</protein>
<dbReference type="InterPro" id="IPR025392">
    <property type="entry name" value="DUF4124"/>
</dbReference>
<gene>
    <name evidence="4" type="ORF">WG929_12085</name>
</gene>
<evidence type="ECO:0000256" key="2">
    <source>
        <dbReference type="SAM" id="SignalP"/>
    </source>
</evidence>
<evidence type="ECO:0000313" key="5">
    <source>
        <dbReference type="Proteomes" id="UP001620597"/>
    </source>
</evidence>
<comment type="caution">
    <text evidence="4">The sequence shown here is derived from an EMBL/GenBank/DDBJ whole genome shotgun (WGS) entry which is preliminary data.</text>
</comment>
<evidence type="ECO:0000256" key="1">
    <source>
        <dbReference type="SAM" id="MobiDB-lite"/>
    </source>
</evidence>
<feature type="signal peptide" evidence="2">
    <location>
        <begin position="1"/>
        <end position="17"/>
    </location>
</feature>
<dbReference type="Proteomes" id="UP001620597">
    <property type="component" value="Unassembled WGS sequence"/>
</dbReference>
<dbReference type="RefSeq" id="WP_416206231.1">
    <property type="nucleotide sequence ID" value="NZ_JBBKTX010000014.1"/>
</dbReference>
<proteinExistence type="predicted"/>
<keyword evidence="5" id="KW-1185">Reference proteome</keyword>
<dbReference type="EMBL" id="JBBKTX010000014">
    <property type="protein sequence ID" value="MFK4753152.1"/>
    <property type="molecule type" value="Genomic_DNA"/>
</dbReference>